<feature type="non-terminal residue" evidence="1">
    <location>
        <position position="350"/>
    </location>
</feature>
<sequence length="350" mass="39783">MEPKNKKRKTAYAIRKERRQALEGRVEHMQKELAELKFRLLVQQGEVTRANKSTQAANAVLHEFIQDHHLKLASVQTMLTGNVQRSLDTLQPAQSVIRLGKGQQERYDTLMALKDQKLIDAERYLTVRSLGLDPKAPYCQEERFNSPNGDYVYVRFENIPARGTTIKTMFDAIKGNILNAEMVLSEMFGSITIREDSDFDNKECSQIRLISSTSTGATVESNTILFSKFVEDNDGGYGVIAADFVDVDELHSYRTEQYLRRDATTIVLVHSASKRATHSVVKPTEATQTLINGEHEFVVTRYSWLKLHRSKTCVSRDPDQELKESSMCYGDTGKKSIQEQFGLSSQHHRS</sequence>
<dbReference type="Proteomes" id="UP000693981">
    <property type="component" value="Unassembled WGS sequence"/>
</dbReference>
<reference evidence="1" key="1">
    <citation type="submission" date="2021-02" db="EMBL/GenBank/DDBJ databases">
        <authorList>
            <person name="Palmer J.M."/>
        </authorList>
    </citation>
    <scope>NUCLEOTIDE SEQUENCE</scope>
    <source>
        <strain evidence="1">SCRP23</strain>
    </source>
</reference>
<evidence type="ECO:0000313" key="2">
    <source>
        <dbReference type="Proteomes" id="UP000693981"/>
    </source>
</evidence>
<dbReference type="AlphaFoldDB" id="A0A8T1V254"/>
<dbReference type="OrthoDB" id="127244at2759"/>
<organism evidence="1 2">
    <name type="scientific">Phytophthora boehmeriae</name>
    <dbReference type="NCBI Taxonomy" id="109152"/>
    <lineage>
        <taxon>Eukaryota</taxon>
        <taxon>Sar</taxon>
        <taxon>Stramenopiles</taxon>
        <taxon>Oomycota</taxon>
        <taxon>Peronosporomycetes</taxon>
        <taxon>Peronosporales</taxon>
        <taxon>Peronosporaceae</taxon>
        <taxon>Phytophthora</taxon>
    </lineage>
</organism>
<proteinExistence type="predicted"/>
<keyword evidence="2" id="KW-1185">Reference proteome</keyword>
<comment type="caution">
    <text evidence="1">The sequence shown here is derived from an EMBL/GenBank/DDBJ whole genome shotgun (WGS) entry which is preliminary data.</text>
</comment>
<accession>A0A8T1V254</accession>
<gene>
    <name evidence="1" type="ORF">PHYBOEH_002758</name>
</gene>
<dbReference type="EMBL" id="JAGDFL010001701">
    <property type="protein sequence ID" value="KAG7375367.1"/>
    <property type="molecule type" value="Genomic_DNA"/>
</dbReference>
<protein>
    <submittedName>
        <fullName evidence="1">Uncharacterized protein</fullName>
    </submittedName>
</protein>
<name>A0A8T1V254_9STRA</name>
<evidence type="ECO:0000313" key="1">
    <source>
        <dbReference type="EMBL" id="KAG7375367.1"/>
    </source>
</evidence>